<evidence type="ECO:0000256" key="2">
    <source>
        <dbReference type="ARBA" id="ARBA00022679"/>
    </source>
</evidence>
<dbReference type="GO" id="GO:0006310">
    <property type="term" value="P:DNA recombination"/>
    <property type="evidence" value="ECO:0007669"/>
    <property type="project" value="UniProtKB-KW"/>
</dbReference>
<dbReference type="Gene3D" id="3.30.420.10">
    <property type="entry name" value="Ribonuclease H-like superfamily/Ribonuclease H"/>
    <property type="match status" value="1"/>
</dbReference>
<keyword evidence="2" id="KW-0808">Transferase</keyword>
<keyword evidence="13" id="KW-0238">DNA-binding</keyword>
<dbReference type="GO" id="GO:0015074">
    <property type="term" value="P:DNA integration"/>
    <property type="evidence" value="ECO:0007669"/>
    <property type="project" value="UniProtKB-KW"/>
</dbReference>
<evidence type="ECO:0000256" key="3">
    <source>
        <dbReference type="ARBA" id="ARBA00022695"/>
    </source>
</evidence>
<evidence type="ECO:0000313" key="17">
    <source>
        <dbReference type="Proteomes" id="UP000075243"/>
    </source>
</evidence>
<dbReference type="InterPro" id="IPR043502">
    <property type="entry name" value="DNA/RNA_pol_sf"/>
</dbReference>
<dbReference type="CDD" id="cd09274">
    <property type="entry name" value="RNase_HI_RT_Ty3"/>
    <property type="match status" value="1"/>
</dbReference>
<evidence type="ECO:0000256" key="11">
    <source>
        <dbReference type="ARBA" id="ARBA00022918"/>
    </source>
</evidence>
<dbReference type="InterPro" id="IPR036397">
    <property type="entry name" value="RNaseH_sf"/>
</dbReference>
<dbReference type="Gene3D" id="3.10.20.370">
    <property type="match status" value="1"/>
</dbReference>
<dbReference type="PROSITE" id="PS50994">
    <property type="entry name" value="INTEGRASE"/>
    <property type="match status" value="1"/>
</dbReference>
<proteinExistence type="predicted"/>
<dbReference type="InterPro" id="IPR001584">
    <property type="entry name" value="Integrase_cat-core"/>
</dbReference>
<dbReference type="Proteomes" id="UP000075243">
    <property type="component" value="Unassembled WGS sequence"/>
</dbReference>
<dbReference type="FunFam" id="3.10.20.370:FF:000001">
    <property type="entry name" value="Retrovirus-related Pol polyprotein from transposon 17.6-like protein"/>
    <property type="match status" value="1"/>
</dbReference>
<dbReference type="GO" id="GO:0003677">
    <property type="term" value="F:DNA binding"/>
    <property type="evidence" value="ECO:0007669"/>
    <property type="project" value="UniProtKB-KW"/>
</dbReference>
<dbReference type="GO" id="GO:0003887">
    <property type="term" value="F:DNA-directed DNA polymerase activity"/>
    <property type="evidence" value="ECO:0007669"/>
    <property type="project" value="UniProtKB-KW"/>
</dbReference>
<dbReference type="GO" id="GO:0004519">
    <property type="term" value="F:endonuclease activity"/>
    <property type="evidence" value="ECO:0007669"/>
    <property type="project" value="UniProtKB-KW"/>
</dbReference>
<evidence type="ECO:0000256" key="1">
    <source>
        <dbReference type="ARBA" id="ARBA00022670"/>
    </source>
</evidence>
<dbReference type="Pfam" id="PF24626">
    <property type="entry name" value="SH3_Tf2-1"/>
    <property type="match status" value="1"/>
</dbReference>
<evidence type="ECO:0000256" key="14">
    <source>
        <dbReference type="ARBA" id="ARBA00023172"/>
    </source>
</evidence>
<evidence type="ECO:0000256" key="9">
    <source>
        <dbReference type="ARBA" id="ARBA00022842"/>
    </source>
</evidence>
<accession>A0A151QZT8</accession>
<name>A0A151QZT8_CAJCA</name>
<dbReference type="GO" id="GO:0046872">
    <property type="term" value="F:metal ion binding"/>
    <property type="evidence" value="ECO:0007669"/>
    <property type="project" value="UniProtKB-KW"/>
</dbReference>
<keyword evidence="10" id="KW-0229">DNA integration</keyword>
<evidence type="ECO:0000256" key="12">
    <source>
        <dbReference type="ARBA" id="ARBA00022932"/>
    </source>
</evidence>
<dbReference type="PANTHER" id="PTHR37984:SF5">
    <property type="entry name" value="PROTEIN NYNRIN-LIKE"/>
    <property type="match status" value="1"/>
</dbReference>
<dbReference type="PANTHER" id="PTHR37984">
    <property type="entry name" value="PROTEIN CBG26694"/>
    <property type="match status" value="1"/>
</dbReference>
<dbReference type="InterPro" id="IPR000477">
    <property type="entry name" value="RT_dom"/>
</dbReference>
<evidence type="ECO:0000256" key="8">
    <source>
        <dbReference type="ARBA" id="ARBA00022801"/>
    </source>
</evidence>
<dbReference type="SUPFAM" id="SSF53098">
    <property type="entry name" value="Ribonuclease H-like"/>
    <property type="match status" value="1"/>
</dbReference>
<keyword evidence="3" id="KW-0548">Nucleotidyltransferase</keyword>
<keyword evidence="5" id="KW-0479">Metal-binding</keyword>
<organism evidence="16 17">
    <name type="scientific">Cajanus cajan</name>
    <name type="common">Pigeon pea</name>
    <name type="synonym">Cajanus indicus</name>
    <dbReference type="NCBI Taxonomy" id="3821"/>
    <lineage>
        <taxon>Eukaryota</taxon>
        <taxon>Viridiplantae</taxon>
        <taxon>Streptophyta</taxon>
        <taxon>Embryophyta</taxon>
        <taxon>Tracheophyta</taxon>
        <taxon>Spermatophyta</taxon>
        <taxon>Magnoliopsida</taxon>
        <taxon>eudicotyledons</taxon>
        <taxon>Gunneridae</taxon>
        <taxon>Pentapetalae</taxon>
        <taxon>rosids</taxon>
        <taxon>fabids</taxon>
        <taxon>Fabales</taxon>
        <taxon>Fabaceae</taxon>
        <taxon>Papilionoideae</taxon>
        <taxon>50 kb inversion clade</taxon>
        <taxon>NPAAA clade</taxon>
        <taxon>indigoferoid/millettioid clade</taxon>
        <taxon>Phaseoleae</taxon>
        <taxon>Cajanus</taxon>
    </lineage>
</organism>
<dbReference type="GO" id="GO:0006508">
    <property type="term" value="P:proteolysis"/>
    <property type="evidence" value="ECO:0007669"/>
    <property type="project" value="UniProtKB-KW"/>
</dbReference>
<evidence type="ECO:0000256" key="6">
    <source>
        <dbReference type="ARBA" id="ARBA00022750"/>
    </source>
</evidence>
<keyword evidence="14" id="KW-0233">DNA recombination</keyword>
<dbReference type="AlphaFoldDB" id="A0A151QZT8"/>
<dbReference type="Gene3D" id="1.10.340.70">
    <property type="match status" value="1"/>
</dbReference>
<dbReference type="InterPro" id="IPR056924">
    <property type="entry name" value="SH3_Tf2-1"/>
</dbReference>
<sequence>MEFSIDLVPGAGPVSVSPYRMAPAELVELKGQLEDLLEKQLVRPSVSPWGALVLLVKKKDGGSRLCVDYRQLNKLTIKNKYSFPQIDDLMDQLRGASVFSKIDLRSSYHQIRVKEGDIPKTAFRTRRFIEGFSTKGAPLTPLTREEQSFIWTDAYERSFDELKKRLTTSPVLVLPNFGEPFDVCCDASHQGLGCVLMQNRKVVAYASRQLKNHDRNYLTHDLELAAIVFALKIWRHYLYGARFSVFSDHKCLKYLFGQKELNMRQRRWMEFLKDYDFQLMYHPGNANVVADALSRKSIHMSSMMVKELELVEKFRDLNLYEELAQDHISYGMITITSEFLRQVGLKQLQDVELVKLLGLLGTEKAVGFELGEDGILRFKGRICLPQDAELKRAVLEERHKSRLSIHPGMTTMYQDLKKNFWWSGMKREIAEYVAACLTYQKAKVEHQKPSGLMQQMEIPEWKWDSITMDFIVGLPRSARNSDAIWVIVDRLTKCAHFLPVNIKWSLEKLTQLYVREIIRLHGVPSSIISDRDPRFTSRFWQSLHQALGTKLKLSFAYHPQMDGQSERTIQSLEDLLRACVLDHLGSWEEVLSLVEFTYNNSFHASIGMAPFEALYGRRCRTPLCWYQDGESVVVGPELILQTTKKVKMIQERMKTAQSRQKSYADKRRKPLEFAEGEHVFLNVTPTSSVGRALRARKLTPRFVVPYQIIQPVGPVAYRLALPLSLSNLHDVFHVSQLRKYVHDPGHVVELDDVRVKENLTFEKLPVDVVDHKLKELRGKSIALVKVLWDATTGEATWEVEQQCRERYPFLFQSKSVFGDENSCCWGGCETLSLSLFLPSLALTLFHSQKSHFSFSLFYVW</sequence>
<dbReference type="GO" id="GO:0003964">
    <property type="term" value="F:RNA-directed DNA polymerase activity"/>
    <property type="evidence" value="ECO:0007669"/>
    <property type="project" value="UniProtKB-KW"/>
</dbReference>
<gene>
    <name evidence="16" type="ORF">KK1_043125</name>
</gene>
<evidence type="ECO:0000256" key="5">
    <source>
        <dbReference type="ARBA" id="ARBA00022723"/>
    </source>
</evidence>
<feature type="domain" description="Integrase catalytic" evidence="15">
    <location>
        <begin position="455"/>
        <end position="618"/>
    </location>
</feature>
<keyword evidence="11" id="KW-0695">RNA-directed DNA polymerase</keyword>
<dbReference type="CDD" id="cd01647">
    <property type="entry name" value="RT_LTR"/>
    <property type="match status" value="1"/>
</dbReference>
<dbReference type="InterPro" id="IPR041588">
    <property type="entry name" value="Integrase_H2C2"/>
</dbReference>
<dbReference type="InterPro" id="IPR043128">
    <property type="entry name" value="Rev_trsase/Diguanyl_cyclase"/>
</dbReference>
<evidence type="ECO:0000256" key="10">
    <source>
        <dbReference type="ARBA" id="ARBA00022908"/>
    </source>
</evidence>
<dbReference type="EMBL" id="KQ484313">
    <property type="protein sequence ID" value="KYP35820.1"/>
    <property type="molecule type" value="Genomic_DNA"/>
</dbReference>
<dbReference type="InterPro" id="IPR012337">
    <property type="entry name" value="RNaseH-like_sf"/>
</dbReference>
<dbReference type="SUPFAM" id="SSF56672">
    <property type="entry name" value="DNA/RNA polymerases"/>
    <property type="match status" value="1"/>
</dbReference>
<dbReference type="InterPro" id="IPR050951">
    <property type="entry name" value="Retrovirus_Pol_polyprotein"/>
</dbReference>
<dbReference type="GO" id="GO:0004190">
    <property type="term" value="F:aspartic-type endopeptidase activity"/>
    <property type="evidence" value="ECO:0007669"/>
    <property type="project" value="UniProtKB-KW"/>
</dbReference>
<evidence type="ECO:0000256" key="7">
    <source>
        <dbReference type="ARBA" id="ARBA00022759"/>
    </source>
</evidence>
<keyword evidence="4" id="KW-0540">Nuclease</keyword>
<keyword evidence="9" id="KW-0460">Magnesium</keyword>
<evidence type="ECO:0000256" key="4">
    <source>
        <dbReference type="ARBA" id="ARBA00022722"/>
    </source>
</evidence>
<dbReference type="Pfam" id="PF17917">
    <property type="entry name" value="RT_RNaseH"/>
    <property type="match status" value="1"/>
</dbReference>
<evidence type="ECO:0000256" key="13">
    <source>
        <dbReference type="ARBA" id="ARBA00023125"/>
    </source>
</evidence>
<keyword evidence="7" id="KW-0255">Endonuclease</keyword>
<reference evidence="16" key="1">
    <citation type="journal article" date="2012" name="Nat. Biotechnol.">
        <title>Draft genome sequence of pigeonpea (Cajanus cajan), an orphan legume crop of resource-poor farmers.</title>
        <authorList>
            <person name="Varshney R.K."/>
            <person name="Chen W."/>
            <person name="Li Y."/>
            <person name="Bharti A.K."/>
            <person name="Saxena R.K."/>
            <person name="Schlueter J.A."/>
            <person name="Donoghue M.T."/>
            <person name="Azam S."/>
            <person name="Fan G."/>
            <person name="Whaley A.M."/>
            <person name="Farmer A.D."/>
            <person name="Sheridan J."/>
            <person name="Iwata A."/>
            <person name="Tuteja R."/>
            <person name="Penmetsa R.V."/>
            <person name="Wu W."/>
            <person name="Upadhyaya H.D."/>
            <person name="Yang S.P."/>
            <person name="Shah T."/>
            <person name="Saxena K.B."/>
            <person name="Michael T."/>
            <person name="McCombie W.R."/>
            <person name="Yang B."/>
            <person name="Zhang G."/>
            <person name="Yang H."/>
            <person name="Wang J."/>
            <person name="Spillane C."/>
            <person name="Cook D.R."/>
            <person name="May G.D."/>
            <person name="Xu X."/>
            <person name="Jackson S.A."/>
        </authorList>
    </citation>
    <scope>NUCLEOTIDE SEQUENCE [LARGE SCALE GENOMIC DNA]</scope>
</reference>
<dbReference type="Gene3D" id="3.10.10.10">
    <property type="entry name" value="HIV Type 1 Reverse Transcriptase, subunit A, domain 1"/>
    <property type="match status" value="1"/>
</dbReference>
<keyword evidence="12" id="KW-0239">DNA-directed DNA polymerase</keyword>
<keyword evidence="8" id="KW-0378">Hydrolase</keyword>
<dbReference type="Gramene" id="C.cajan_43929.t">
    <property type="protein sequence ID" value="C.cajan_43929.t"/>
    <property type="gene ID" value="C.cajan_43929"/>
</dbReference>
<dbReference type="Pfam" id="PF17921">
    <property type="entry name" value="Integrase_H2C2"/>
    <property type="match status" value="1"/>
</dbReference>
<keyword evidence="1" id="KW-0645">Protease</keyword>
<evidence type="ECO:0000313" key="16">
    <source>
        <dbReference type="EMBL" id="KYP35820.1"/>
    </source>
</evidence>
<dbReference type="InterPro" id="IPR041373">
    <property type="entry name" value="RT_RNaseH"/>
</dbReference>
<evidence type="ECO:0000259" key="15">
    <source>
        <dbReference type="PROSITE" id="PS50994"/>
    </source>
</evidence>
<dbReference type="Gene3D" id="3.30.70.270">
    <property type="match status" value="1"/>
</dbReference>
<keyword evidence="6" id="KW-0064">Aspartyl protease</keyword>
<keyword evidence="17" id="KW-1185">Reference proteome</keyword>
<dbReference type="OMA" id="CVENCHA"/>
<protein>
    <submittedName>
        <fullName evidence="16">Retrotransposable element Tf2</fullName>
    </submittedName>
</protein>
<dbReference type="Pfam" id="PF00078">
    <property type="entry name" value="RVT_1"/>
    <property type="match status" value="1"/>
</dbReference>